<organism evidence="1 2">
    <name type="scientific">Pedobacter riviphilus</name>
    <dbReference type="NCBI Taxonomy" id="2766984"/>
    <lineage>
        <taxon>Bacteria</taxon>
        <taxon>Pseudomonadati</taxon>
        <taxon>Bacteroidota</taxon>
        <taxon>Sphingobacteriia</taxon>
        <taxon>Sphingobacteriales</taxon>
        <taxon>Sphingobacteriaceae</taxon>
        <taxon>Pedobacter</taxon>
    </lineage>
</organism>
<evidence type="ECO:0000313" key="2">
    <source>
        <dbReference type="Proteomes" id="UP000516439"/>
    </source>
</evidence>
<dbReference type="Proteomes" id="UP000516439">
    <property type="component" value="Chromosome"/>
</dbReference>
<gene>
    <name evidence="1" type="ORF">H9N25_13645</name>
</gene>
<reference evidence="1 2" key="1">
    <citation type="submission" date="2020-09" db="EMBL/GenBank/DDBJ databases">
        <title>Pedobacter sp. SW-16 isolated from soil near Yeocheon.</title>
        <authorList>
            <person name="Im H.S."/>
            <person name="Joung Y."/>
            <person name="Lee S.-S."/>
        </authorList>
    </citation>
    <scope>NUCLEOTIDE SEQUENCE [LARGE SCALE GENOMIC DNA]</scope>
    <source>
        <strain evidence="1 2">SW-16</strain>
    </source>
</reference>
<dbReference type="EMBL" id="CP061171">
    <property type="protein sequence ID" value="QNR83020.1"/>
    <property type="molecule type" value="Genomic_DNA"/>
</dbReference>
<proteinExistence type="predicted"/>
<dbReference type="PROSITE" id="PS51257">
    <property type="entry name" value="PROKAR_LIPOPROTEIN"/>
    <property type="match status" value="1"/>
</dbReference>
<keyword evidence="2" id="KW-1185">Reference proteome</keyword>
<accession>A0ABX6TDM7</accession>
<dbReference type="RefSeq" id="WP_190326259.1">
    <property type="nucleotide sequence ID" value="NZ_CP061171.1"/>
</dbReference>
<sequence length="342" mass="39017">MKKKILAVTMIVLIIGCKRKNQSNVNFSHLQNMEDVSDTIELTKEAKVRVYCTGELKPDWANVSREYIGQDDDIEVFFRQADNNIKKIIFKESDKKGDTLVAEIDQVKCIQHYDKVLEKYVAFITIPRKLVLNKTRPDSSFEFDIAIGDNDDGIKQKAKLCWAGHKDPLFEGRLASRIVITDHDSVSQDQRVAIAKKITHPATDLAVFPRYLIGNLVAGQVNDVDDLSGFFRTGWDNDNIYLLLEIKDSEQRKFRNEILAKDDNFVDRGWIEDLKGKKIWQMNLIQSKPGGGALKNQYCDTLLSLVPGKYVVKYSTDESHAWNAWDAPAPKKKFWGITVSSK</sequence>
<evidence type="ECO:0000313" key="1">
    <source>
        <dbReference type="EMBL" id="QNR83020.1"/>
    </source>
</evidence>
<protein>
    <recommendedName>
        <fullName evidence="3">Carbohydrate-binding domain-containing protein</fullName>
    </recommendedName>
</protein>
<evidence type="ECO:0008006" key="3">
    <source>
        <dbReference type="Google" id="ProtNLM"/>
    </source>
</evidence>
<name>A0ABX6TDM7_9SPHI</name>